<dbReference type="PIRSF" id="PIRSF001361">
    <property type="entry name" value="DAHP_synthase"/>
    <property type="match status" value="1"/>
</dbReference>
<evidence type="ECO:0000313" key="11">
    <source>
        <dbReference type="EMBL" id="TDW94352.1"/>
    </source>
</evidence>
<evidence type="ECO:0000256" key="7">
    <source>
        <dbReference type="ARBA" id="ARBA00047508"/>
    </source>
</evidence>
<comment type="function">
    <text evidence="1 8">Stereospecific condensation of phosphoenolpyruvate (PEP) and D-erythrose-4-phosphate (E4P) giving rise to 3-deoxy-D-arabino-heptulosonate-7-phosphate (DAHP).</text>
</comment>
<gene>
    <name evidence="11" type="ORF">EV137_1656</name>
</gene>
<name>A0ABY2FMI5_9ACTN</name>
<evidence type="ECO:0000256" key="1">
    <source>
        <dbReference type="ARBA" id="ARBA00003726"/>
    </source>
</evidence>
<comment type="pathway">
    <text evidence="2 8">Metabolic intermediate biosynthesis; chorismate biosynthesis; chorismate from D-erythrose 4-phosphate and phosphoenolpyruvate: step 1/7.</text>
</comment>
<comment type="similarity">
    <text evidence="3 8">Belongs to the class-I DAHP synthase family.</text>
</comment>
<dbReference type="Pfam" id="PF00793">
    <property type="entry name" value="DAHP_synth_1"/>
    <property type="match status" value="1"/>
</dbReference>
<evidence type="ECO:0000256" key="8">
    <source>
        <dbReference type="PIRNR" id="PIRNR001361"/>
    </source>
</evidence>
<evidence type="ECO:0000256" key="2">
    <source>
        <dbReference type="ARBA" id="ARBA00004688"/>
    </source>
</evidence>
<keyword evidence="4 8" id="KW-0028">Amino-acid biosynthesis</keyword>
<feature type="region of interest" description="Disordered" evidence="9">
    <location>
        <begin position="1"/>
        <end position="22"/>
    </location>
</feature>
<evidence type="ECO:0000313" key="12">
    <source>
        <dbReference type="Proteomes" id="UP000295060"/>
    </source>
</evidence>
<evidence type="ECO:0000259" key="10">
    <source>
        <dbReference type="Pfam" id="PF00793"/>
    </source>
</evidence>
<dbReference type="InterPro" id="IPR006218">
    <property type="entry name" value="DAHP1/KDSA"/>
</dbReference>
<keyword evidence="12" id="KW-1185">Reference proteome</keyword>
<dbReference type="SUPFAM" id="SSF51569">
    <property type="entry name" value="Aldolase"/>
    <property type="match status" value="1"/>
</dbReference>
<dbReference type="NCBIfam" id="TIGR00034">
    <property type="entry name" value="aroFGH"/>
    <property type="match status" value="1"/>
</dbReference>
<dbReference type="PANTHER" id="PTHR21225">
    <property type="entry name" value="PHOSPHO-2-DEHYDRO-3-DEOXYHEPTONATE ALDOLASE DAHP SYNTHETASE"/>
    <property type="match status" value="1"/>
</dbReference>
<dbReference type="InterPro" id="IPR006219">
    <property type="entry name" value="DAHP_synth_1"/>
</dbReference>
<evidence type="ECO:0000256" key="3">
    <source>
        <dbReference type="ARBA" id="ARBA00007985"/>
    </source>
</evidence>
<comment type="caution">
    <text evidence="11">The sequence shown here is derived from an EMBL/GenBank/DDBJ whole genome shotgun (WGS) entry which is preliminary data.</text>
</comment>
<evidence type="ECO:0000256" key="6">
    <source>
        <dbReference type="ARBA" id="ARBA00023141"/>
    </source>
</evidence>
<proteinExistence type="inferred from homology"/>
<feature type="domain" description="DAHP synthetase I/KDSA" evidence="10">
    <location>
        <begin position="62"/>
        <end position="357"/>
    </location>
</feature>
<keyword evidence="6 8" id="KW-0057">Aromatic amino acid biosynthesis</keyword>
<evidence type="ECO:0000256" key="4">
    <source>
        <dbReference type="ARBA" id="ARBA00022605"/>
    </source>
</evidence>
<dbReference type="InterPro" id="IPR013785">
    <property type="entry name" value="Aldolase_TIM"/>
</dbReference>
<evidence type="ECO:0000256" key="5">
    <source>
        <dbReference type="ARBA" id="ARBA00022679"/>
    </source>
</evidence>
<dbReference type="EMBL" id="SODU01000001">
    <property type="protein sequence ID" value="TDW94352.1"/>
    <property type="molecule type" value="Genomic_DNA"/>
</dbReference>
<dbReference type="PANTHER" id="PTHR21225:SF12">
    <property type="entry name" value="PHOSPHO-2-DEHYDRO-3-DEOXYHEPTONATE ALDOLASE, TYROSINE-INHIBITED"/>
    <property type="match status" value="1"/>
</dbReference>
<reference evidence="11 12" key="1">
    <citation type="submission" date="2019-03" db="EMBL/GenBank/DDBJ databases">
        <title>Genomic Encyclopedia of Type Strains, Phase III (KMG-III): the genomes of soil and plant-associated and newly described type strains.</title>
        <authorList>
            <person name="Whitman W."/>
        </authorList>
    </citation>
    <scope>NUCLEOTIDE SEQUENCE [LARGE SCALE GENOMIC DNA]</scope>
    <source>
        <strain evidence="11 12">VKMAc-2574</strain>
    </source>
</reference>
<keyword evidence="5 8" id="KW-0808">Transferase</keyword>
<dbReference type="NCBIfam" id="NF009395">
    <property type="entry name" value="PRK12755.1"/>
    <property type="match status" value="1"/>
</dbReference>
<protein>
    <recommendedName>
        <fullName evidence="8">Phospho-2-dehydro-3-deoxyheptonate aldolase</fullName>
        <ecNumber evidence="8">2.5.1.54</ecNumber>
    </recommendedName>
</protein>
<dbReference type="Proteomes" id="UP000295060">
    <property type="component" value="Unassembled WGS sequence"/>
</dbReference>
<dbReference type="Gene3D" id="3.20.20.70">
    <property type="entry name" value="Aldolase class I"/>
    <property type="match status" value="1"/>
</dbReference>
<dbReference type="EC" id="2.5.1.54" evidence="8"/>
<sequence>MRTGGKVPRMNTLPKPSEQQSRVVDRRIEKTVPLLTPLALHDEFPLSDDVARTVADGRQAATDVLNGVDDRLLVVVGPCSVHDADAALEYAERLRPVAERLSDGLLVVMRVYFEKPRSTLGWKGLINDPGLDGSGDVNRGLRIARRLLVQVSELGLPVGCEFLDPITPQYIADTVGWGAIGARTVESQVHRQLSSGLSMPIGMKNRPDGSIATAVDAIKAAAVPHVFTGIDHDGAPAILHTRGNPDCHLVLRGSDSGPNYDAESVAGAQELLRKAGLAERVVIDASHGNSRKDHRRQPVVAEEIGAQVAAGNQAIVGVMLESFLQEGRQDLDPTRELVYGQSITDACMSWDTTEQTLQKLRDAAIARRG</sequence>
<comment type="catalytic activity">
    <reaction evidence="7 8">
        <text>D-erythrose 4-phosphate + phosphoenolpyruvate + H2O = 7-phospho-2-dehydro-3-deoxy-D-arabino-heptonate + phosphate</text>
        <dbReference type="Rhea" id="RHEA:14717"/>
        <dbReference type="ChEBI" id="CHEBI:15377"/>
        <dbReference type="ChEBI" id="CHEBI:16897"/>
        <dbReference type="ChEBI" id="CHEBI:43474"/>
        <dbReference type="ChEBI" id="CHEBI:58394"/>
        <dbReference type="ChEBI" id="CHEBI:58702"/>
        <dbReference type="EC" id="2.5.1.54"/>
    </reaction>
</comment>
<accession>A0ABY2FMI5</accession>
<organism evidence="11 12">
    <name type="scientific">Kribbella pratensis</name>
    <dbReference type="NCBI Taxonomy" id="2512112"/>
    <lineage>
        <taxon>Bacteria</taxon>
        <taxon>Bacillati</taxon>
        <taxon>Actinomycetota</taxon>
        <taxon>Actinomycetes</taxon>
        <taxon>Propionibacteriales</taxon>
        <taxon>Kribbellaceae</taxon>
        <taxon>Kribbella</taxon>
    </lineage>
</organism>
<evidence type="ECO:0000256" key="9">
    <source>
        <dbReference type="SAM" id="MobiDB-lite"/>
    </source>
</evidence>